<dbReference type="PANTHER" id="PTHR34351:SF1">
    <property type="entry name" value="SLR1927 PROTEIN"/>
    <property type="match status" value="1"/>
</dbReference>
<organism evidence="4 5">
    <name type="scientific">Microbacterium mangrovi</name>
    <dbReference type="NCBI Taxonomy" id="1348253"/>
    <lineage>
        <taxon>Bacteria</taxon>
        <taxon>Bacillati</taxon>
        <taxon>Actinomycetota</taxon>
        <taxon>Actinomycetes</taxon>
        <taxon>Micrococcales</taxon>
        <taxon>Microbacteriaceae</taxon>
        <taxon>Microbacterium</taxon>
    </lineage>
</organism>
<feature type="compositionally biased region" description="Polar residues" evidence="1">
    <location>
        <begin position="19"/>
        <end position="31"/>
    </location>
</feature>
<feature type="transmembrane region" description="Helical" evidence="2">
    <location>
        <begin position="75"/>
        <end position="93"/>
    </location>
</feature>
<reference evidence="4 5" key="1">
    <citation type="submission" date="2014-11" db="EMBL/GenBank/DDBJ databases">
        <title>Genome sequence of Microbacterium mangrovi MUSC 115(T).</title>
        <authorList>
            <person name="Lee L.-H."/>
        </authorList>
    </citation>
    <scope>NUCLEOTIDE SEQUENCE [LARGE SCALE GENOMIC DNA]</scope>
    <source>
        <strain evidence="4 5">MUSC 115</strain>
    </source>
</reference>
<proteinExistence type="predicted"/>
<feature type="compositionally biased region" description="Low complexity" evidence="1">
    <location>
        <begin position="1"/>
        <end position="13"/>
    </location>
</feature>
<dbReference type="RefSeq" id="WP_039395436.1">
    <property type="nucleotide sequence ID" value="NZ_JTDK01000002.1"/>
</dbReference>
<evidence type="ECO:0000256" key="1">
    <source>
        <dbReference type="SAM" id="MobiDB-lite"/>
    </source>
</evidence>
<evidence type="ECO:0000259" key="3">
    <source>
        <dbReference type="Pfam" id="PF01882"/>
    </source>
</evidence>
<name>A0A0B2A8V3_9MICO</name>
<dbReference type="Pfam" id="PF01882">
    <property type="entry name" value="DUF58"/>
    <property type="match status" value="1"/>
</dbReference>
<accession>A0A0B2A8V3</accession>
<dbReference type="EMBL" id="JTDK01000002">
    <property type="protein sequence ID" value="KHK99530.1"/>
    <property type="molecule type" value="Genomic_DNA"/>
</dbReference>
<dbReference type="STRING" id="1348253.LK09_02565"/>
<keyword evidence="5" id="KW-1185">Reference proteome</keyword>
<feature type="domain" description="DUF58" evidence="3">
    <location>
        <begin position="260"/>
        <end position="442"/>
    </location>
</feature>
<dbReference type="Proteomes" id="UP000031030">
    <property type="component" value="Unassembled WGS sequence"/>
</dbReference>
<keyword evidence="2" id="KW-0812">Transmembrane</keyword>
<feature type="transmembrane region" description="Helical" evidence="2">
    <location>
        <begin position="99"/>
        <end position="119"/>
    </location>
</feature>
<dbReference type="PANTHER" id="PTHR34351">
    <property type="entry name" value="SLR1927 PROTEIN-RELATED"/>
    <property type="match status" value="1"/>
</dbReference>
<dbReference type="OrthoDB" id="9812729at2"/>
<dbReference type="AlphaFoldDB" id="A0A0B2A8V3"/>
<evidence type="ECO:0000313" key="4">
    <source>
        <dbReference type="EMBL" id="KHK99530.1"/>
    </source>
</evidence>
<protein>
    <recommendedName>
        <fullName evidence="3">DUF58 domain-containing protein</fullName>
    </recommendedName>
</protein>
<keyword evidence="2" id="KW-0472">Membrane</keyword>
<sequence length="463" mass="48890">MTPAPTTTGAPATHRSAGDTGSTTELTATRTRVSRRSGRAPALARLAGTTAAAFSRAADAAARVGRSVADTVMPAGWLLLVLVAGGLVAGLVWGWVEALLAGIAALVLLASSIPFLFGARGYEVSVQLSHERVVAGTTVDADVHVRNTGTRTALPGRLDLPVGAGLIELGVPLLRAGHEVVRHLEIPAVARGVIRIGPPTAVRSDPVGILRRERRWEAVHDLYVHPQTVPVPAVSGGLIRDLEGSPVQRLVDADMSFHAIRQYVPGDAQRQIHWKSTAKTGQLMVRQFEQTLRSRLAVVLSVDPGDFAAPDEFELAVSAAASLAVQAVRDGREIEVVTGLSTPRTDRGRSRAIEVLRAPAPRPMLDGFSRIDAAETPVPLEEVCRLASETADSLALAFVVCGAKTDAGRLRRAALAFPPETVVVAVVADQVAHPRRQVLPDLTVLTIGVLADLPGLMFRAVQS</sequence>
<dbReference type="InterPro" id="IPR002881">
    <property type="entry name" value="DUF58"/>
</dbReference>
<evidence type="ECO:0000313" key="5">
    <source>
        <dbReference type="Proteomes" id="UP000031030"/>
    </source>
</evidence>
<evidence type="ECO:0000256" key="2">
    <source>
        <dbReference type="SAM" id="Phobius"/>
    </source>
</evidence>
<feature type="region of interest" description="Disordered" evidence="1">
    <location>
        <begin position="1"/>
        <end position="34"/>
    </location>
</feature>
<comment type="caution">
    <text evidence="4">The sequence shown here is derived from an EMBL/GenBank/DDBJ whole genome shotgun (WGS) entry which is preliminary data.</text>
</comment>
<keyword evidence="2" id="KW-1133">Transmembrane helix</keyword>
<gene>
    <name evidence="4" type="ORF">LK09_02565</name>
</gene>